<dbReference type="AlphaFoldDB" id="C8S0J4"/>
<protein>
    <submittedName>
        <fullName evidence="5">Transcriptional regulator, LacI family</fullName>
    </submittedName>
</protein>
<evidence type="ECO:0000313" key="6">
    <source>
        <dbReference type="Proteomes" id="UP000010121"/>
    </source>
</evidence>
<dbReference type="SUPFAM" id="SSF53822">
    <property type="entry name" value="Periplasmic binding protein-like I"/>
    <property type="match status" value="1"/>
</dbReference>
<dbReference type="Pfam" id="PF00356">
    <property type="entry name" value="LacI"/>
    <property type="match status" value="1"/>
</dbReference>
<evidence type="ECO:0000313" key="5">
    <source>
        <dbReference type="EMBL" id="EEW25528.1"/>
    </source>
</evidence>
<reference evidence="5 6" key="1">
    <citation type="submission" date="2009-08" db="EMBL/GenBank/DDBJ databases">
        <title>The draft genome of Rhodobacter sp. SW2.</title>
        <authorList>
            <consortium name="US DOE Joint Genome Institute (JGI-PGF)"/>
            <person name="Lucas S."/>
            <person name="Copeland A."/>
            <person name="Lapidus A."/>
            <person name="Glavina del Rio T."/>
            <person name="Tice H."/>
            <person name="Bruce D."/>
            <person name="Goodwin L."/>
            <person name="Pitluck S."/>
            <person name="Larimer F."/>
            <person name="Land M.L."/>
            <person name="Hauser L."/>
            <person name="Emerson D."/>
        </authorList>
    </citation>
    <scope>NUCLEOTIDE SEQUENCE [LARGE SCALE GENOMIC DNA]</scope>
    <source>
        <strain evidence="5 6">SW2</strain>
    </source>
</reference>
<sequence length="342" mass="37332">MNLKELARKLDLSPTTVSRALNGYPEVNEETRARVAAAARRYNYAPNSRAIRLATGKAMAIGHVIPIAARHEIVNPVFADFIAGAGETYSRSGYDMVLTVVPDMDEERVYRELKARGTVDGIILHAPRLQDARLALLTEIGFPFVVHGRVTEATLPYSWVDVNNRRAFLRATEFLLDLGHRRIGLINGLEFMDFAFRRRSGFEQALAARGLTPDPALMASDEMTETAGYRAASRMLGLAAPPTALLVSSMISAIGARRAIQDRGLTLGRDVSVIIHDDELSYLRNGEAVPIYTATRSSVREAGRLAAQMLLDIIADPASAPQQRLLEAELIIGQSTGPAPQA</sequence>
<dbReference type="CDD" id="cd20010">
    <property type="entry name" value="PBP1_AglR-like"/>
    <property type="match status" value="1"/>
</dbReference>
<dbReference type="Pfam" id="PF13377">
    <property type="entry name" value="Peripla_BP_3"/>
    <property type="match status" value="1"/>
</dbReference>
<gene>
    <name evidence="5" type="ORF">Rsw2DRAFT_1572</name>
</gene>
<dbReference type="EMBL" id="ACYY01000008">
    <property type="protein sequence ID" value="EEW25528.1"/>
    <property type="molecule type" value="Genomic_DNA"/>
</dbReference>
<dbReference type="RefSeq" id="WP_008029752.1">
    <property type="nucleotide sequence ID" value="NZ_ACYY01000008.1"/>
</dbReference>
<dbReference type="Gene3D" id="1.10.260.40">
    <property type="entry name" value="lambda repressor-like DNA-binding domains"/>
    <property type="match status" value="1"/>
</dbReference>
<dbReference type="GO" id="GO:0000976">
    <property type="term" value="F:transcription cis-regulatory region binding"/>
    <property type="evidence" value="ECO:0007669"/>
    <property type="project" value="TreeGrafter"/>
</dbReference>
<evidence type="ECO:0000256" key="1">
    <source>
        <dbReference type="ARBA" id="ARBA00023015"/>
    </source>
</evidence>
<dbReference type="PANTHER" id="PTHR30146:SF109">
    <property type="entry name" value="HTH-TYPE TRANSCRIPTIONAL REGULATOR GALS"/>
    <property type="match status" value="1"/>
</dbReference>
<dbReference type="PANTHER" id="PTHR30146">
    <property type="entry name" value="LACI-RELATED TRANSCRIPTIONAL REPRESSOR"/>
    <property type="match status" value="1"/>
</dbReference>
<dbReference type="PROSITE" id="PS50932">
    <property type="entry name" value="HTH_LACI_2"/>
    <property type="match status" value="1"/>
</dbReference>
<organism evidence="5 6">
    <name type="scientific">Rhodobacter ferrooxidans</name>
    <dbReference type="NCBI Taxonomy" id="371731"/>
    <lineage>
        <taxon>Bacteria</taxon>
        <taxon>Pseudomonadati</taxon>
        <taxon>Pseudomonadota</taxon>
        <taxon>Alphaproteobacteria</taxon>
        <taxon>Rhodobacterales</taxon>
        <taxon>Rhodobacter group</taxon>
        <taxon>Rhodobacter</taxon>
    </lineage>
</organism>
<keyword evidence="2" id="KW-0238">DNA-binding</keyword>
<dbReference type="InterPro" id="IPR046335">
    <property type="entry name" value="LacI/GalR-like_sensor"/>
</dbReference>
<keyword evidence="3" id="KW-0804">Transcription</keyword>
<dbReference type="SUPFAM" id="SSF47413">
    <property type="entry name" value="lambda repressor-like DNA-binding domains"/>
    <property type="match status" value="1"/>
</dbReference>
<evidence type="ECO:0000256" key="3">
    <source>
        <dbReference type="ARBA" id="ARBA00023163"/>
    </source>
</evidence>
<dbReference type="STRING" id="371731.Rsw2DRAFT_1572"/>
<dbReference type="eggNOG" id="COG1609">
    <property type="taxonomic scope" value="Bacteria"/>
</dbReference>
<dbReference type="CDD" id="cd01392">
    <property type="entry name" value="HTH_LacI"/>
    <property type="match status" value="1"/>
</dbReference>
<dbReference type="InterPro" id="IPR028082">
    <property type="entry name" value="Peripla_BP_I"/>
</dbReference>
<keyword evidence="1" id="KW-0805">Transcription regulation</keyword>
<dbReference type="OrthoDB" id="234496at2"/>
<proteinExistence type="predicted"/>
<evidence type="ECO:0000259" key="4">
    <source>
        <dbReference type="PROSITE" id="PS50932"/>
    </source>
</evidence>
<dbReference type="InterPro" id="IPR000843">
    <property type="entry name" value="HTH_LacI"/>
</dbReference>
<accession>C8S0J4</accession>
<keyword evidence="6" id="KW-1185">Reference proteome</keyword>
<name>C8S0J4_9RHOB</name>
<dbReference type="Gene3D" id="3.40.50.2300">
    <property type="match status" value="2"/>
</dbReference>
<dbReference type="GO" id="GO:0003700">
    <property type="term" value="F:DNA-binding transcription factor activity"/>
    <property type="evidence" value="ECO:0007669"/>
    <property type="project" value="TreeGrafter"/>
</dbReference>
<feature type="domain" description="HTH lacI-type" evidence="4">
    <location>
        <begin position="1"/>
        <end position="55"/>
    </location>
</feature>
<evidence type="ECO:0000256" key="2">
    <source>
        <dbReference type="ARBA" id="ARBA00023125"/>
    </source>
</evidence>
<comment type="caution">
    <text evidence="5">The sequence shown here is derived from an EMBL/GenBank/DDBJ whole genome shotgun (WGS) entry which is preliminary data.</text>
</comment>
<dbReference type="SMART" id="SM00354">
    <property type="entry name" value="HTH_LACI"/>
    <property type="match status" value="1"/>
</dbReference>
<dbReference type="Proteomes" id="UP000010121">
    <property type="component" value="Unassembled WGS sequence"/>
</dbReference>
<dbReference type="InterPro" id="IPR010982">
    <property type="entry name" value="Lambda_DNA-bd_dom_sf"/>
</dbReference>